<accession>A0A6P7SHW1</accession>
<evidence type="ECO:0000313" key="3">
    <source>
        <dbReference type="RefSeq" id="XP_029637997.1"/>
    </source>
</evidence>
<evidence type="ECO:0000259" key="1">
    <source>
        <dbReference type="Pfam" id="PF21530"/>
    </source>
</evidence>
<dbReference type="PANTHER" id="PTHR10492">
    <property type="match status" value="1"/>
</dbReference>
<dbReference type="AlphaFoldDB" id="A0A6P7SHW1"/>
<dbReference type="Pfam" id="PF21530">
    <property type="entry name" value="Pif1_2B_dom"/>
    <property type="match status" value="1"/>
</dbReference>
<feature type="domain" description="DNA helicase Pif1-like 2B" evidence="1">
    <location>
        <begin position="74"/>
        <end position="116"/>
    </location>
</feature>
<sequence length="182" mass="20462">MDNHSDLLETGFPSLESNYEDINLLSERTILAPKNVAVSAINDQPISRIPGEERIYKSIDRTSNPQDIVNYLIEFLNSLEPAGLPPHILMLRVGCPIMLIRNLLPSKQCNETRLVIKFLTPHLIGATIVTGCGRGENAFISRMQLYPSGSDMPFNFRRSQFKEQRICKDKQVSSSAPEKQCS</sequence>
<dbReference type="InterPro" id="IPR049163">
    <property type="entry name" value="Pif1-like_2B_dom"/>
</dbReference>
<organism evidence="2 3">
    <name type="scientific">Octopus sinensis</name>
    <name type="common">East Asian common octopus</name>
    <dbReference type="NCBI Taxonomy" id="2607531"/>
    <lineage>
        <taxon>Eukaryota</taxon>
        <taxon>Metazoa</taxon>
        <taxon>Spiralia</taxon>
        <taxon>Lophotrochozoa</taxon>
        <taxon>Mollusca</taxon>
        <taxon>Cephalopoda</taxon>
        <taxon>Coleoidea</taxon>
        <taxon>Octopodiformes</taxon>
        <taxon>Octopoda</taxon>
        <taxon>Incirrata</taxon>
        <taxon>Octopodidae</taxon>
        <taxon>Octopus</taxon>
    </lineage>
</organism>
<protein>
    <submittedName>
        <fullName evidence="3">Uncharacterized protein LOC115213202</fullName>
    </submittedName>
</protein>
<dbReference type="KEGG" id="osn:115213202"/>
<dbReference type="PANTHER" id="PTHR10492:SF57">
    <property type="entry name" value="ATP-DEPENDENT DNA HELICASE"/>
    <property type="match status" value="1"/>
</dbReference>
<dbReference type="Proteomes" id="UP000515154">
    <property type="component" value="Linkage group LG6"/>
</dbReference>
<reference evidence="3" key="1">
    <citation type="submission" date="2025-08" db="UniProtKB">
        <authorList>
            <consortium name="RefSeq"/>
        </authorList>
    </citation>
    <scope>IDENTIFICATION</scope>
</reference>
<evidence type="ECO:0000313" key="2">
    <source>
        <dbReference type="Proteomes" id="UP000515154"/>
    </source>
</evidence>
<keyword evidence="2" id="KW-1185">Reference proteome</keyword>
<name>A0A6P7SHW1_9MOLL</name>
<dbReference type="InterPro" id="IPR027417">
    <property type="entry name" value="P-loop_NTPase"/>
</dbReference>
<dbReference type="RefSeq" id="XP_029637997.1">
    <property type="nucleotide sequence ID" value="XM_029782137.1"/>
</dbReference>
<gene>
    <name evidence="3" type="primary">LOC115213202</name>
</gene>
<dbReference type="SUPFAM" id="SSF52540">
    <property type="entry name" value="P-loop containing nucleoside triphosphate hydrolases"/>
    <property type="match status" value="1"/>
</dbReference>
<proteinExistence type="predicted"/>